<proteinExistence type="predicted"/>
<reference evidence="1" key="1">
    <citation type="submission" date="2021-01" db="EMBL/GenBank/DDBJ databases">
        <title>Whole genome shotgun sequence of Sinosporangium siamense NBRC 109515.</title>
        <authorList>
            <person name="Komaki H."/>
            <person name="Tamura T."/>
        </authorList>
    </citation>
    <scope>NUCLEOTIDE SEQUENCE</scope>
    <source>
        <strain evidence="1">NBRC 109515</strain>
    </source>
</reference>
<name>A0A919RL69_9ACTN</name>
<dbReference type="EMBL" id="BOOW01000030">
    <property type="protein sequence ID" value="GII94439.1"/>
    <property type="molecule type" value="Genomic_DNA"/>
</dbReference>
<comment type="caution">
    <text evidence="1">The sequence shown here is derived from an EMBL/GenBank/DDBJ whole genome shotgun (WGS) entry which is preliminary data.</text>
</comment>
<accession>A0A919RL69</accession>
<keyword evidence="2" id="KW-1185">Reference proteome</keyword>
<sequence>MHYLTLLILWEMRYDGNYQKFIPPNRWFGEVAPVPWAVPRPASGFTGKRRAPRAPFHLHTVSD</sequence>
<evidence type="ECO:0000313" key="1">
    <source>
        <dbReference type="EMBL" id="GII94439.1"/>
    </source>
</evidence>
<evidence type="ECO:0000313" key="2">
    <source>
        <dbReference type="Proteomes" id="UP000606172"/>
    </source>
</evidence>
<protein>
    <submittedName>
        <fullName evidence="1">Uncharacterized protein</fullName>
    </submittedName>
</protein>
<gene>
    <name evidence="1" type="ORF">Ssi02_46700</name>
</gene>
<organism evidence="1 2">
    <name type="scientific">Sinosporangium siamense</name>
    <dbReference type="NCBI Taxonomy" id="1367973"/>
    <lineage>
        <taxon>Bacteria</taxon>
        <taxon>Bacillati</taxon>
        <taxon>Actinomycetota</taxon>
        <taxon>Actinomycetes</taxon>
        <taxon>Streptosporangiales</taxon>
        <taxon>Streptosporangiaceae</taxon>
        <taxon>Sinosporangium</taxon>
    </lineage>
</organism>
<dbReference type="Proteomes" id="UP000606172">
    <property type="component" value="Unassembled WGS sequence"/>
</dbReference>
<dbReference type="AlphaFoldDB" id="A0A919RL69"/>